<dbReference type="EMBL" id="PYJM01000001">
    <property type="protein sequence ID" value="PUA47195.1"/>
    <property type="molecule type" value="Genomic_DNA"/>
</dbReference>
<organism evidence="4 5">
    <name type="scientific">Pseudomonas protegens</name>
    <dbReference type="NCBI Taxonomy" id="380021"/>
    <lineage>
        <taxon>Bacteria</taxon>
        <taxon>Pseudomonadati</taxon>
        <taxon>Pseudomonadota</taxon>
        <taxon>Gammaproteobacteria</taxon>
        <taxon>Pseudomonadales</taxon>
        <taxon>Pseudomonadaceae</taxon>
        <taxon>Pseudomonas</taxon>
    </lineage>
</organism>
<name>A0A2T6GSQ6_9PSED</name>
<evidence type="ECO:0000256" key="1">
    <source>
        <dbReference type="ARBA" id="ARBA00022856"/>
    </source>
</evidence>
<proteinExistence type="predicted"/>
<dbReference type="Proteomes" id="UP000244178">
    <property type="component" value="Unassembled WGS sequence"/>
</dbReference>
<keyword evidence="2" id="KW-0813">Transport</keyword>
<dbReference type="GO" id="GO:0015031">
    <property type="term" value="P:protein transport"/>
    <property type="evidence" value="ECO:0007669"/>
    <property type="project" value="UniProtKB-KW"/>
</dbReference>
<dbReference type="GO" id="GO:0030288">
    <property type="term" value="C:outer membrane-bounded periplasmic space"/>
    <property type="evidence" value="ECO:0007669"/>
    <property type="project" value="UniProtKB-ARBA"/>
</dbReference>
<keyword evidence="2" id="KW-0653">Protein transport</keyword>
<feature type="domain" description="Solute-binding protein family 5" evidence="3">
    <location>
        <begin position="100"/>
        <end position="429"/>
    </location>
</feature>
<comment type="caution">
    <text evidence="4">The sequence shown here is derived from an EMBL/GenBank/DDBJ whole genome shotgun (WGS) entry which is preliminary data.</text>
</comment>
<sequence>MSQDFGSLSRRRFLGHSALFGGGLLLGSSLLAGCDADHTSTPGAASDAGNQPRYGGRLRLGILDGNQSGNLDAHKPIGSGIVRGFALYSKLWEWDEQMQPRLALAEFAEPNADASSWTLRLRQGLEFHHGKSIDADDLIFSIRRLTDPQLASPYAALLHWVDRDHLQKLDERTVRLRFREGRSYMPLAETWVNFGGIVPVDYHPVTNPVGAGPYKLKSFTPGQRSLFTRFANYYKDGQPYADELEIIDFKDQVARLAALRSGQIDMANVMPTEQLPVLQRDPRVRLLKSVTGNWLSFDMNLDKPPFNDPRVREAFRLLADREELVRRALNGQGRVANDLYAPSDPTFNHSLGPRPHDPQRAAQLLKEAGQENLELELVTTPGPGLTSALVLAEQAKRIGVTLKVRQVDLATFQGPQRNDWTLSTGGSIGAPFLASAIHTDAPFAVSNKTHFNDPQFNEVFLAAMAQPDLERRKALVHQAQQIQYERGGMLIWGYADLLDSVSSRVGGAREEQSLFSTWRFERLWLNDSA</sequence>
<dbReference type="InterPro" id="IPR030678">
    <property type="entry name" value="Peptide/Ni-bd"/>
</dbReference>
<dbReference type="InterPro" id="IPR039424">
    <property type="entry name" value="SBP_5"/>
</dbReference>
<dbReference type="PROSITE" id="PS51318">
    <property type="entry name" value="TAT"/>
    <property type="match status" value="1"/>
</dbReference>
<dbReference type="GO" id="GO:0043190">
    <property type="term" value="C:ATP-binding cassette (ABC) transporter complex"/>
    <property type="evidence" value="ECO:0007669"/>
    <property type="project" value="InterPro"/>
</dbReference>
<dbReference type="Gene3D" id="3.10.105.10">
    <property type="entry name" value="Dipeptide-binding Protein, Domain 3"/>
    <property type="match status" value="1"/>
</dbReference>
<dbReference type="Gene3D" id="3.40.190.10">
    <property type="entry name" value="Periplasmic binding protein-like II"/>
    <property type="match status" value="1"/>
</dbReference>
<dbReference type="InterPro" id="IPR000914">
    <property type="entry name" value="SBP_5_dom"/>
</dbReference>
<dbReference type="AlphaFoldDB" id="A0A2T6GSQ6"/>
<dbReference type="GO" id="GO:0015833">
    <property type="term" value="P:peptide transport"/>
    <property type="evidence" value="ECO:0007669"/>
    <property type="project" value="UniProtKB-KW"/>
</dbReference>
<dbReference type="Pfam" id="PF00496">
    <property type="entry name" value="SBP_bac_5"/>
    <property type="match status" value="1"/>
</dbReference>
<evidence type="ECO:0000259" key="3">
    <source>
        <dbReference type="Pfam" id="PF00496"/>
    </source>
</evidence>
<dbReference type="RefSeq" id="WP_108543578.1">
    <property type="nucleotide sequence ID" value="NZ_PIZE01000004.1"/>
</dbReference>
<dbReference type="GO" id="GO:1904680">
    <property type="term" value="F:peptide transmembrane transporter activity"/>
    <property type="evidence" value="ECO:0007669"/>
    <property type="project" value="TreeGrafter"/>
</dbReference>
<evidence type="ECO:0000313" key="5">
    <source>
        <dbReference type="Proteomes" id="UP000244178"/>
    </source>
</evidence>
<evidence type="ECO:0000256" key="2">
    <source>
        <dbReference type="ARBA" id="ARBA00022927"/>
    </source>
</evidence>
<dbReference type="SUPFAM" id="SSF53850">
    <property type="entry name" value="Periplasmic binding protein-like II"/>
    <property type="match status" value="1"/>
</dbReference>
<evidence type="ECO:0000313" key="4">
    <source>
        <dbReference type="EMBL" id="PUA47195.1"/>
    </source>
</evidence>
<accession>A0A2T6GSQ6</accession>
<gene>
    <name evidence="4" type="ORF">C5U62_04240</name>
</gene>
<protein>
    <submittedName>
        <fullName evidence="4">ABC transporter substrate-binding protein</fullName>
    </submittedName>
</protein>
<dbReference type="PANTHER" id="PTHR30290">
    <property type="entry name" value="PERIPLASMIC BINDING COMPONENT OF ABC TRANSPORTER"/>
    <property type="match status" value="1"/>
</dbReference>
<dbReference type="PIRSF" id="PIRSF002741">
    <property type="entry name" value="MppA"/>
    <property type="match status" value="1"/>
</dbReference>
<dbReference type="InterPro" id="IPR006311">
    <property type="entry name" value="TAT_signal"/>
</dbReference>
<reference evidence="4 5" key="1">
    <citation type="submission" date="2018-03" db="EMBL/GenBank/DDBJ databases">
        <title>Draft genome sequence of the plant growth promoting rhizobacterium Pseudomonas protegens strain BNJ-SS-45 isolated from wheat (Triticum aestivum) rhizosphere.</title>
        <authorList>
            <person name="Bajpai A."/>
            <person name="Shende K."/>
            <person name="Meena N."/>
            <person name="Upadhyayula S.R."/>
            <person name="Suravajhala P."/>
            <person name="Medicherla K.M."/>
            <person name="Johri B.N."/>
        </authorList>
    </citation>
    <scope>NUCLEOTIDE SEQUENCE [LARGE SCALE GENOMIC DNA]</scope>
    <source>
        <strain evidence="4 5">BNJ-SS-45</strain>
    </source>
</reference>
<dbReference type="CDD" id="cd08503">
    <property type="entry name" value="PBP2_NikA_DppA_OppA_like_17"/>
    <property type="match status" value="1"/>
</dbReference>
<keyword evidence="1" id="KW-0571">Peptide transport</keyword>